<dbReference type="GO" id="GO:0016020">
    <property type="term" value="C:membrane"/>
    <property type="evidence" value="ECO:0007669"/>
    <property type="project" value="UniProtKB-SubCell"/>
</dbReference>
<dbReference type="RefSeq" id="XP_002140944.1">
    <property type="nucleotide sequence ID" value="XM_002140908.1"/>
</dbReference>
<evidence type="ECO:0000313" key="9">
    <source>
        <dbReference type="Proteomes" id="UP000001460"/>
    </source>
</evidence>
<dbReference type="OrthoDB" id="412019at2759"/>
<keyword evidence="4 5" id="KW-0472">Membrane</keyword>
<evidence type="ECO:0000256" key="4">
    <source>
        <dbReference type="ARBA" id="ARBA00023136"/>
    </source>
</evidence>
<feature type="transmembrane region" description="Helical" evidence="7">
    <location>
        <begin position="202"/>
        <end position="224"/>
    </location>
</feature>
<organism evidence="8 9">
    <name type="scientific">Cryptosporidium muris (strain RN66)</name>
    <dbReference type="NCBI Taxonomy" id="441375"/>
    <lineage>
        <taxon>Eukaryota</taxon>
        <taxon>Sar</taxon>
        <taxon>Alveolata</taxon>
        <taxon>Apicomplexa</taxon>
        <taxon>Conoidasida</taxon>
        <taxon>Coccidia</taxon>
        <taxon>Eucoccidiorida</taxon>
        <taxon>Eimeriorina</taxon>
        <taxon>Cryptosporidiidae</taxon>
        <taxon>Cryptosporidium</taxon>
    </lineage>
</organism>
<dbReference type="InterPro" id="IPR023395">
    <property type="entry name" value="MCP_dom_sf"/>
</dbReference>
<keyword evidence="9" id="KW-1185">Reference proteome</keyword>
<dbReference type="EMBL" id="DS989730">
    <property type="protein sequence ID" value="EEA06595.1"/>
    <property type="molecule type" value="Genomic_DNA"/>
</dbReference>
<proteinExistence type="inferred from homology"/>
<accession>B6AEH8</accession>
<feature type="repeat" description="Solcar" evidence="5">
    <location>
        <begin position="38"/>
        <end position="119"/>
    </location>
</feature>
<dbReference type="eggNOG" id="KOG0036">
    <property type="taxonomic scope" value="Eukaryota"/>
</dbReference>
<dbReference type="Pfam" id="PF00153">
    <property type="entry name" value="Mito_carr"/>
    <property type="match status" value="2"/>
</dbReference>
<keyword evidence="2 5" id="KW-0812">Transmembrane</keyword>
<dbReference type="VEuPathDB" id="CryptoDB:CMU_012690"/>
<dbReference type="STRING" id="441375.B6AEH8"/>
<name>B6AEH8_CRYMR</name>
<evidence type="ECO:0000256" key="7">
    <source>
        <dbReference type="SAM" id="Phobius"/>
    </source>
</evidence>
<dbReference type="SUPFAM" id="SSF103506">
    <property type="entry name" value="Mitochondrial carrier"/>
    <property type="match status" value="2"/>
</dbReference>
<dbReference type="AlphaFoldDB" id="B6AEH8"/>
<dbReference type="PROSITE" id="PS50920">
    <property type="entry name" value="SOLCAR"/>
    <property type="match status" value="2"/>
</dbReference>
<dbReference type="Proteomes" id="UP000001460">
    <property type="component" value="Unassembled WGS sequence"/>
</dbReference>
<comment type="subcellular location">
    <subcellularLocation>
        <location evidence="1">Membrane</location>
        <topology evidence="1">Multi-pass membrane protein</topology>
    </subcellularLocation>
</comment>
<gene>
    <name evidence="8" type="ORF">CMU_012690</name>
</gene>
<comment type="similarity">
    <text evidence="6">Belongs to the mitochondrial carrier (TC 2.A.29) family.</text>
</comment>
<evidence type="ECO:0000256" key="3">
    <source>
        <dbReference type="ARBA" id="ARBA00022737"/>
    </source>
</evidence>
<feature type="transmembrane region" description="Helical" evidence="7">
    <location>
        <begin position="277"/>
        <end position="297"/>
    </location>
</feature>
<keyword evidence="3" id="KW-0677">Repeat</keyword>
<dbReference type="PANTHER" id="PTHR24089">
    <property type="entry name" value="SOLUTE CARRIER FAMILY 25"/>
    <property type="match status" value="1"/>
</dbReference>
<feature type="transmembrane region" description="Helical" evidence="7">
    <location>
        <begin position="331"/>
        <end position="349"/>
    </location>
</feature>
<evidence type="ECO:0000256" key="6">
    <source>
        <dbReference type="RuleBase" id="RU000488"/>
    </source>
</evidence>
<feature type="repeat" description="Solcar" evidence="5">
    <location>
        <begin position="329"/>
        <end position="425"/>
    </location>
</feature>
<evidence type="ECO:0000313" key="8">
    <source>
        <dbReference type="EMBL" id="EEA06595.1"/>
    </source>
</evidence>
<dbReference type="GeneID" id="6996283"/>
<protein>
    <submittedName>
        <fullName evidence="8">Carrier protein, putative</fullName>
    </submittedName>
</protein>
<reference evidence="8" key="1">
    <citation type="submission" date="2008-06" db="EMBL/GenBank/DDBJ databases">
        <authorList>
            <person name="Lorenzi H."/>
            <person name="Inman J."/>
            <person name="Miller J."/>
            <person name="Schobel S."/>
            <person name="Amedeo P."/>
            <person name="Caler E.V."/>
            <person name="da Silva J."/>
        </authorList>
    </citation>
    <scope>NUCLEOTIDE SEQUENCE [LARGE SCALE GENOMIC DNA]</scope>
    <source>
        <strain evidence="8">RN66</strain>
    </source>
</reference>
<evidence type="ECO:0000256" key="1">
    <source>
        <dbReference type="ARBA" id="ARBA00004141"/>
    </source>
</evidence>
<sequence>MEATQISGKSREETTKYHILDIPKRVGKTINGIKTNRQLYIQYMFSLGIGSCISQIILGPLDRIRILCQTRFISPRLMFIKIIKEQGFTSLWWGNGTHVLLLFQSSLVRNGVFLLISKYTGIDKSKYKVTNSNVSDNIIGVIENKENIDFFGNEQSSHLVNKSENPLLELSSTSNLSNSNLKSNSLVSSSRSTHKLMVKPTYIILSSLISIIACYPLDVVLTVISTGCNKEIIRYKDIITRVKHLNNLEYQHLYNKKSSIIYISNRINTKSLSNVRLLYKGFGISLLSLFPFMFISLSTHQILEKIQAIKIIQIKKSQLLSNDCSLLSNPFIYPVSIGIISALTGQLLLHPIDTVKRHHIIDSWWSQKVQNSRSRLKLDHSLLNSVKNLINAPNIKNLYRGSSLHLFKAILQLAILPSLYSFLSN</sequence>
<evidence type="ECO:0000256" key="5">
    <source>
        <dbReference type="PROSITE-ProRule" id="PRU00282"/>
    </source>
</evidence>
<dbReference type="Gene3D" id="1.50.40.10">
    <property type="entry name" value="Mitochondrial carrier domain"/>
    <property type="match status" value="1"/>
</dbReference>
<keyword evidence="6" id="KW-0813">Transport</keyword>
<evidence type="ECO:0000256" key="2">
    <source>
        <dbReference type="ARBA" id="ARBA00022692"/>
    </source>
</evidence>
<keyword evidence="7" id="KW-1133">Transmembrane helix</keyword>
<dbReference type="InterPro" id="IPR018108">
    <property type="entry name" value="MCP_transmembrane"/>
</dbReference>